<name>A0A3D9V7S5_THECX</name>
<dbReference type="AlphaFoldDB" id="A0A3D9V7S5"/>
<gene>
    <name evidence="1" type="ORF">DFJ64_3309</name>
</gene>
<proteinExistence type="predicted"/>
<sequence>MLTSGLLAAGGLFVAGCERERPVIESEDYVDSASSMRNRLRDILDRQAQAVLDRDEEAYLADLDQSNQQLIEQEKRVFANLRQFDFADFRHILDQTSEEKQDDGTTVFRPVIRVIKLTADEGPGDVAPAEMFLYRVREQDDKLVVTEIVGATEDNHESLNLTEPFAEAPWYTDRLRVVNVNGKVWLVGDETVDDLDDYAAVAERELAVVEDLWGDRTKFPGHVLFFTRDRSNFHDWFGVGRTETFDPDVLGLQIPLLGVRKDGILYRDQFVASRIVVNLASIEAKNTEPRITIRHELTHAVTARAELTVGFTRPPIWAIEGFARYSETVGNPERANWILAIVADGVRAGKFTGEPPASKGFYEDSGFNYCLGASVFILAERLKGRDAAVELYASIIKRPDPLDVSFFDLPIFDGIARRVLGMSGDAFQSRWASFVRSGA</sequence>
<organism evidence="1 2">
    <name type="scientific">Thermasporomyces composti</name>
    <dbReference type="NCBI Taxonomy" id="696763"/>
    <lineage>
        <taxon>Bacteria</taxon>
        <taxon>Bacillati</taxon>
        <taxon>Actinomycetota</taxon>
        <taxon>Actinomycetes</taxon>
        <taxon>Propionibacteriales</taxon>
        <taxon>Nocardioidaceae</taxon>
        <taxon>Thermasporomyces</taxon>
    </lineage>
</organism>
<protein>
    <submittedName>
        <fullName evidence="1">Uncharacterized protein</fullName>
    </submittedName>
</protein>
<accession>A0A3D9V7S5</accession>
<reference evidence="1 2" key="1">
    <citation type="submission" date="2018-08" db="EMBL/GenBank/DDBJ databases">
        <title>Sequencing the genomes of 1000 actinobacteria strains.</title>
        <authorList>
            <person name="Klenk H.-P."/>
        </authorList>
    </citation>
    <scope>NUCLEOTIDE SEQUENCE [LARGE SCALE GENOMIC DNA]</scope>
    <source>
        <strain evidence="1 2">DSM 22891</strain>
    </source>
</reference>
<dbReference type="EMBL" id="QTUC01000001">
    <property type="protein sequence ID" value="REF37848.1"/>
    <property type="molecule type" value="Genomic_DNA"/>
</dbReference>
<comment type="caution">
    <text evidence="1">The sequence shown here is derived from an EMBL/GenBank/DDBJ whole genome shotgun (WGS) entry which is preliminary data.</text>
</comment>
<evidence type="ECO:0000313" key="2">
    <source>
        <dbReference type="Proteomes" id="UP000256485"/>
    </source>
</evidence>
<dbReference type="Proteomes" id="UP000256485">
    <property type="component" value="Unassembled WGS sequence"/>
</dbReference>
<keyword evidence="2" id="KW-1185">Reference proteome</keyword>
<evidence type="ECO:0000313" key="1">
    <source>
        <dbReference type="EMBL" id="REF37848.1"/>
    </source>
</evidence>